<evidence type="ECO:0000259" key="4">
    <source>
        <dbReference type="PROSITE" id="PS50966"/>
    </source>
</evidence>
<keyword evidence="1" id="KW-0863">Zinc-finger</keyword>
<dbReference type="Pfam" id="PF04434">
    <property type="entry name" value="SWIM"/>
    <property type="match status" value="1"/>
</dbReference>
<dbReference type="GO" id="GO:0061630">
    <property type="term" value="F:ubiquitin protein ligase activity"/>
    <property type="evidence" value="ECO:0007669"/>
    <property type="project" value="InterPro"/>
</dbReference>
<dbReference type="EMBL" id="PQFF01000027">
    <property type="protein sequence ID" value="RHZ87835.1"/>
    <property type="molecule type" value="Genomic_DNA"/>
</dbReference>
<dbReference type="OrthoDB" id="2213870at2759"/>
<feature type="region of interest" description="Disordered" evidence="2">
    <location>
        <begin position="1"/>
        <end position="25"/>
    </location>
</feature>
<organism evidence="5 6">
    <name type="scientific">Diversispora epigaea</name>
    <dbReference type="NCBI Taxonomy" id="1348612"/>
    <lineage>
        <taxon>Eukaryota</taxon>
        <taxon>Fungi</taxon>
        <taxon>Fungi incertae sedis</taxon>
        <taxon>Mucoromycota</taxon>
        <taxon>Glomeromycotina</taxon>
        <taxon>Glomeromycetes</taxon>
        <taxon>Diversisporales</taxon>
        <taxon>Diversisporaceae</taxon>
        <taxon>Diversispora</taxon>
    </lineage>
</organism>
<dbReference type="STRING" id="1348612.A0A397JHL1"/>
<dbReference type="GO" id="GO:0008270">
    <property type="term" value="F:zinc ion binding"/>
    <property type="evidence" value="ECO:0007669"/>
    <property type="project" value="UniProtKB-KW"/>
</dbReference>
<dbReference type="InterPro" id="IPR007527">
    <property type="entry name" value="Znf_SWIM"/>
</dbReference>
<dbReference type="PROSITE" id="PS50966">
    <property type="entry name" value="ZF_SWIM"/>
    <property type="match status" value="1"/>
</dbReference>
<dbReference type="PROSITE" id="PS50089">
    <property type="entry name" value="ZF_RING_2"/>
    <property type="match status" value="1"/>
</dbReference>
<dbReference type="PANTHER" id="PTHR21540">
    <property type="entry name" value="RING FINGER AND SWIM DOMAIN-CONTAINING PROTEIN 2"/>
    <property type="match status" value="1"/>
</dbReference>
<comment type="caution">
    <text evidence="5">The sequence shown here is derived from an EMBL/GenBank/DDBJ whole genome shotgun (WGS) entry which is preliminary data.</text>
</comment>
<proteinExistence type="predicted"/>
<dbReference type="Gene3D" id="3.30.40.10">
    <property type="entry name" value="Zinc/RING finger domain, C3HC4 (zinc finger)"/>
    <property type="match status" value="1"/>
</dbReference>
<dbReference type="PANTHER" id="PTHR21540:SF0">
    <property type="entry name" value="PHD FAMILY PROTEIN"/>
    <property type="match status" value="1"/>
</dbReference>
<dbReference type="AlphaFoldDB" id="A0A397JHL1"/>
<keyword evidence="6" id="KW-1185">Reference proteome</keyword>
<protein>
    <recommendedName>
        <fullName evidence="7">SWIM-type domain-containing protein</fullName>
    </recommendedName>
</protein>
<sequence>MDIPTETYNASPSNSNGTNMDTINTPSIMTLQKGSSKEKIKATSEVAEGSGEVSTLGKRKAVAVENEDGSSTANRKRKAAKKRKRNEKRAARHIIDCSNFTKRRIERAMNEPMYMIGYEEINQTHRKYSVLGPTGEVYTTDIKKILSCTCPDFQKGFHCKHILFILLRILNADPNSDLIYQKALKEKELKLIFNNSPNITIPSDGIVEQLKVIASKDQRNRRLIDGNCTCCFEPLGNQKVLIWCKSCGNNLHLDCFTEWEKSLDPKQKVTCVICRAEWNYFYLN</sequence>
<feature type="domain" description="RING-type" evidence="3">
    <location>
        <begin position="228"/>
        <end position="275"/>
    </location>
</feature>
<dbReference type="Proteomes" id="UP000266861">
    <property type="component" value="Unassembled WGS sequence"/>
</dbReference>
<gene>
    <name evidence="5" type="ORF">Glove_29g168</name>
</gene>
<dbReference type="InterPro" id="IPR039903">
    <property type="entry name" value="Zswim2"/>
</dbReference>
<evidence type="ECO:0000313" key="5">
    <source>
        <dbReference type="EMBL" id="RHZ87835.1"/>
    </source>
</evidence>
<name>A0A397JHL1_9GLOM</name>
<feature type="domain" description="SWIM-type" evidence="4">
    <location>
        <begin position="138"/>
        <end position="170"/>
    </location>
</feature>
<accession>A0A397JHL1</accession>
<feature type="compositionally biased region" description="Basic residues" evidence="2">
    <location>
        <begin position="74"/>
        <end position="89"/>
    </location>
</feature>
<dbReference type="InterPro" id="IPR013083">
    <property type="entry name" value="Znf_RING/FYVE/PHD"/>
</dbReference>
<dbReference type="SUPFAM" id="SSF57850">
    <property type="entry name" value="RING/U-box"/>
    <property type="match status" value="1"/>
</dbReference>
<evidence type="ECO:0000259" key="3">
    <source>
        <dbReference type="PROSITE" id="PS50089"/>
    </source>
</evidence>
<evidence type="ECO:0000256" key="1">
    <source>
        <dbReference type="PROSITE-ProRule" id="PRU00175"/>
    </source>
</evidence>
<dbReference type="InterPro" id="IPR001841">
    <property type="entry name" value="Znf_RING"/>
</dbReference>
<reference evidence="5 6" key="1">
    <citation type="submission" date="2018-08" db="EMBL/GenBank/DDBJ databases">
        <title>Genome and evolution of the arbuscular mycorrhizal fungus Diversispora epigaea (formerly Glomus versiforme) and its bacterial endosymbionts.</title>
        <authorList>
            <person name="Sun X."/>
            <person name="Fei Z."/>
            <person name="Harrison M."/>
        </authorList>
    </citation>
    <scope>NUCLEOTIDE SEQUENCE [LARGE SCALE GENOMIC DNA]</scope>
    <source>
        <strain evidence="5 6">IT104</strain>
    </source>
</reference>
<keyword evidence="1" id="KW-0862">Zinc</keyword>
<evidence type="ECO:0000313" key="6">
    <source>
        <dbReference type="Proteomes" id="UP000266861"/>
    </source>
</evidence>
<feature type="region of interest" description="Disordered" evidence="2">
    <location>
        <begin position="44"/>
        <end position="89"/>
    </location>
</feature>
<keyword evidence="1" id="KW-0479">Metal-binding</keyword>
<evidence type="ECO:0000256" key="2">
    <source>
        <dbReference type="SAM" id="MobiDB-lite"/>
    </source>
</evidence>
<evidence type="ECO:0008006" key="7">
    <source>
        <dbReference type="Google" id="ProtNLM"/>
    </source>
</evidence>